<feature type="transmembrane region" description="Helical" evidence="7">
    <location>
        <begin position="65"/>
        <end position="88"/>
    </location>
</feature>
<proteinExistence type="predicted"/>
<dbReference type="RefSeq" id="WP_092555902.1">
    <property type="nucleotide sequence ID" value="NZ_BOMJ01000106.1"/>
</dbReference>
<feature type="transmembrane region" description="Helical" evidence="7">
    <location>
        <begin position="270"/>
        <end position="287"/>
    </location>
</feature>
<feature type="transmembrane region" description="Helical" evidence="7">
    <location>
        <begin position="201"/>
        <end position="222"/>
    </location>
</feature>
<keyword evidence="5 7" id="KW-1133">Transmembrane helix</keyword>
<feature type="transmembrane region" description="Helical" evidence="7">
    <location>
        <begin position="324"/>
        <end position="344"/>
    </location>
</feature>
<evidence type="ECO:0000313" key="8">
    <source>
        <dbReference type="EMBL" id="SDT80736.1"/>
    </source>
</evidence>
<dbReference type="Pfam" id="PF01554">
    <property type="entry name" value="MatE"/>
    <property type="match status" value="2"/>
</dbReference>
<dbReference type="PANTHER" id="PTHR43823:SF3">
    <property type="entry name" value="MULTIDRUG EXPORT PROTEIN MEPA"/>
    <property type="match status" value="1"/>
</dbReference>
<keyword evidence="9" id="KW-1185">Reference proteome</keyword>
<dbReference type="GO" id="GO:0005886">
    <property type="term" value="C:plasma membrane"/>
    <property type="evidence" value="ECO:0007669"/>
    <property type="project" value="UniProtKB-SubCell"/>
</dbReference>
<keyword evidence="3" id="KW-1003">Cell membrane</keyword>
<feature type="transmembrane region" description="Helical" evidence="7">
    <location>
        <begin position="108"/>
        <end position="126"/>
    </location>
</feature>
<dbReference type="EMBL" id="LT629758">
    <property type="protein sequence ID" value="SDT80736.1"/>
    <property type="molecule type" value="Genomic_DNA"/>
</dbReference>
<keyword evidence="6 7" id="KW-0472">Membrane</keyword>
<gene>
    <name evidence="8" type="ORF">SAMN04489716_9335</name>
</gene>
<accession>A0A1H2DER9</accession>
<dbReference type="PIRSF" id="PIRSF006603">
    <property type="entry name" value="DinF"/>
    <property type="match status" value="1"/>
</dbReference>
<evidence type="ECO:0000313" key="9">
    <source>
        <dbReference type="Proteomes" id="UP000198688"/>
    </source>
</evidence>
<dbReference type="OrthoDB" id="9811110at2"/>
<dbReference type="STRING" id="113562.SAMN04489716_9335"/>
<keyword evidence="2" id="KW-0813">Transport</keyword>
<dbReference type="PANTHER" id="PTHR43823">
    <property type="entry name" value="SPORULATION PROTEIN YKVU"/>
    <property type="match status" value="1"/>
</dbReference>
<dbReference type="InterPro" id="IPR051327">
    <property type="entry name" value="MATE_MepA_subfamily"/>
</dbReference>
<dbReference type="GO" id="GO:0042910">
    <property type="term" value="F:xenobiotic transmembrane transporter activity"/>
    <property type="evidence" value="ECO:0007669"/>
    <property type="project" value="InterPro"/>
</dbReference>
<dbReference type="GO" id="GO:0015297">
    <property type="term" value="F:antiporter activity"/>
    <property type="evidence" value="ECO:0007669"/>
    <property type="project" value="InterPro"/>
</dbReference>
<feature type="transmembrane region" description="Helical" evidence="7">
    <location>
        <begin position="146"/>
        <end position="164"/>
    </location>
</feature>
<evidence type="ECO:0000256" key="6">
    <source>
        <dbReference type="ARBA" id="ARBA00023136"/>
    </source>
</evidence>
<dbReference type="AlphaFoldDB" id="A0A1H2DER9"/>
<evidence type="ECO:0000256" key="2">
    <source>
        <dbReference type="ARBA" id="ARBA00022448"/>
    </source>
</evidence>
<feature type="transmembrane region" description="Helical" evidence="7">
    <location>
        <begin position="421"/>
        <end position="440"/>
    </location>
</feature>
<evidence type="ECO:0000256" key="5">
    <source>
        <dbReference type="ARBA" id="ARBA00022989"/>
    </source>
</evidence>
<evidence type="ECO:0000256" key="7">
    <source>
        <dbReference type="SAM" id="Phobius"/>
    </source>
</evidence>
<feature type="transmembrane region" description="Helical" evidence="7">
    <location>
        <begin position="364"/>
        <end position="385"/>
    </location>
</feature>
<dbReference type="NCBIfam" id="TIGR00797">
    <property type="entry name" value="matE"/>
    <property type="match status" value="1"/>
</dbReference>
<feature type="transmembrane region" description="Helical" evidence="7">
    <location>
        <begin position="242"/>
        <end position="264"/>
    </location>
</feature>
<comment type="subcellular location">
    <subcellularLocation>
        <location evidence="1">Cell membrane</location>
        <topology evidence="1">Multi-pass membrane protein</topology>
    </subcellularLocation>
</comment>
<feature type="transmembrane region" description="Helical" evidence="7">
    <location>
        <begin position="176"/>
        <end position="195"/>
    </location>
</feature>
<feature type="transmembrane region" description="Helical" evidence="7">
    <location>
        <begin position="394"/>
        <end position="415"/>
    </location>
</feature>
<reference evidence="8 9" key="1">
    <citation type="submission" date="2016-10" db="EMBL/GenBank/DDBJ databases">
        <authorList>
            <person name="de Groot N.N."/>
        </authorList>
    </citation>
    <scope>NUCLEOTIDE SEQUENCE [LARGE SCALE GENOMIC DNA]</scope>
    <source>
        <strain evidence="8 9">DSM 43941</strain>
    </source>
</reference>
<organism evidence="8 9">
    <name type="scientific">Actinoplanes derwentensis</name>
    <dbReference type="NCBI Taxonomy" id="113562"/>
    <lineage>
        <taxon>Bacteria</taxon>
        <taxon>Bacillati</taxon>
        <taxon>Actinomycetota</taxon>
        <taxon>Actinomycetes</taxon>
        <taxon>Micromonosporales</taxon>
        <taxon>Micromonosporaceae</taxon>
        <taxon>Actinoplanes</taxon>
    </lineage>
</organism>
<evidence type="ECO:0000256" key="3">
    <source>
        <dbReference type="ARBA" id="ARBA00022475"/>
    </source>
</evidence>
<sequence length="460" mass="47600">MTESAKPPLASDATTALGTAPLGRLLWHTCSQTTLSVGVYGFYALTNAWFVAHGVGADAMAAVNLAAPVLLVMGAVSTTVGAGGASLVSRRLGAGDPAGAARAAGNAFAIYWLIAIAVTVSGLIALDPLLGVLGAGAGTSDYSRDYLVVLLCGTLTYTGFSSLVRAEGRQRYATALWVVAVVVQIILDPLLIYGFDLGVRGAALGTVGGQTVSALMSLWFFFGQSTRPYRVGVRDLLPRLAVLRELIGIGAPSFLAGLGATLLVVLVNRALATATVALAAYAVCARIQTFITMPQMGISQGIQPIVGYNAGRGLSERVLRVRTLALRATLGYGVLASAVLILLADPLTRIFVEEPEVALESAQVLRILAVGIAVAGVVPLTSAYFQSLGHLRPAYVISVGTLLIIKLPLVLALAVLGEVGVWFSLAAGELLSACVALLAISRLYTVTGRSETSTIRPPRS</sequence>
<dbReference type="InterPro" id="IPR048279">
    <property type="entry name" value="MdtK-like"/>
</dbReference>
<evidence type="ECO:0000256" key="1">
    <source>
        <dbReference type="ARBA" id="ARBA00004651"/>
    </source>
</evidence>
<keyword evidence="4 7" id="KW-0812">Transmembrane</keyword>
<evidence type="ECO:0000256" key="4">
    <source>
        <dbReference type="ARBA" id="ARBA00022692"/>
    </source>
</evidence>
<name>A0A1H2DER9_9ACTN</name>
<protein>
    <submittedName>
        <fullName evidence="8">Putative efflux protein, MATE family</fullName>
    </submittedName>
</protein>
<dbReference type="Proteomes" id="UP000198688">
    <property type="component" value="Chromosome I"/>
</dbReference>
<dbReference type="InterPro" id="IPR002528">
    <property type="entry name" value="MATE_fam"/>
</dbReference>